<comment type="pathway">
    <text evidence="8">Protein modification; lipoprotein biosynthesis (N-acyl transfer).</text>
</comment>
<evidence type="ECO:0000256" key="6">
    <source>
        <dbReference type="ARBA" id="ARBA00023136"/>
    </source>
</evidence>
<keyword evidence="11" id="KW-1185">Reference proteome</keyword>
<comment type="caution">
    <text evidence="10">The sequence shown here is derived from an EMBL/GenBank/DDBJ whole genome shotgun (WGS) entry which is preliminary data.</text>
</comment>
<dbReference type="InterPro" id="IPR004563">
    <property type="entry name" value="Apolipo_AcylTrfase"/>
</dbReference>
<evidence type="ECO:0000256" key="7">
    <source>
        <dbReference type="ARBA" id="ARBA00023315"/>
    </source>
</evidence>
<dbReference type="InterPro" id="IPR036526">
    <property type="entry name" value="C-N_Hydrolase_sf"/>
</dbReference>
<evidence type="ECO:0000256" key="1">
    <source>
        <dbReference type="ARBA" id="ARBA00004651"/>
    </source>
</evidence>
<evidence type="ECO:0000313" key="10">
    <source>
        <dbReference type="EMBL" id="MFC3834910.1"/>
    </source>
</evidence>
<feature type="transmembrane region" description="Helical" evidence="8">
    <location>
        <begin position="85"/>
        <end position="105"/>
    </location>
</feature>
<evidence type="ECO:0000256" key="2">
    <source>
        <dbReference type="ARBA" id="ARBA00022475"/>
    </source>
</evidence>
<reference evidence="11" key="1">
    <citation type="journal article" date="2019" name="Int. J. Syst. Evol. Microbiol.">
        <title>The Global Catalogue of Microorganisms (GCM) 10K type strain sequencing project: providing services to taxonomists for standard genome sequencing and annotation.</title>
        <authorList>
            <consortium name="The Broad Institute Genomics Platform"/>
            <consortium name="The Broad Institute Genome Sequencing Center for Infectious Disease"/>
            <person name="Wu L."/>
            <person name="Ma J."/>
        </authorList>
    </citation>
    <scope>NUCLEOTIDE SEQUENCE [LARGE SCALE GENOMIC DNA]</scope>
    <source>
        <strain evidence="11">CCTCC AB 2017081</strain>
    </source>
</reference>
<keyword evidence="6 8" id="KW-0472">Membrane</keyword>
<evidence type="ECO:0000256" key="8">
    <source>
        <dbReference type="HAMAP-Rule" id="MF_01148"/>
    </source>
</evidence>
<dbReference type="Pfam" id="PF00795">
    <property type="entry name" value="CN_hydrolase"/>
    <property type="match status" value="1"/>
</dbReference>
<keyword evidence="5 8" id="KW-1133">Transmembrane helix</keyword>
<dbReference type="Proteomes" id="UP001595803">
    <property type="component" value="Unassembled WGS sequence"/>
</dbReference>
<evidence type="ECO:0000256" key="4">
    <source>
        <dbReference type="ARBA" id="ARBA00022692"/>
    </source>
</evidence>
<dbReference type="RefSeq" id="WP_380103292.1">
    <property type="nucleotide sequence ID" value="NZ_JBHRZG010000024.1"/>
</dbReference>
<feature type="transmembrane region" description="Helical" evidence="8">
    <location>
        <begin position="12"/>
        <end position="45"/>
    </location>
</feature>
<dbReference type="HAMAP" id="MF_01148">
    <property type="entry name" value="Lnt"/>
    <property type="match status" value="1"/>
</dbReference>
<dbReference type="PANTHER" id="PTHR38686">
    <property type="entry name" value="APOLIPOPROTEIN N-ACYLTRANSFERASE"/>
    <property type="match status" value="1"/>
</dbReference>
<dbReference type="NCBIfam" id="TIGR00546">
    <property type="entry name" value="lnt"/>
    <property type="match status" value="1"/>
</dbReference>
<proteinExistence type="inferred from homology"/>
<dbReference type="CDD" id="cd07571">
    <property type="entry name" value="ALP_N-acyl_transferase"/>
    <property type="match status" value="1"/>
</dbReference>
<name>A0ABV7ZFE4_9DEIO</name>
<evidence type="ECO:0000256" key="3">
    <source>
        <dbReference type="ARBA" id="ARBA00022679"/>
    </source>
</evidence>
<comment type="similarity">
    <text evidence="8">Belongs to the CN hydrolase family. Apolipoprotein N-acyltransferase subfamily.</text>
</comment>
<keyword evidence="4 8" id="KW-0812">Transmembrane</keyword>
<feature type="domain" description="CN hydrolase" evidence="9">
    <location>
        <begin position="215"/>
        <end position="453"/>
    </location>
</feature>
<dbReference type="InterPro" id="IPR003010">
    <property type="entry name" value="C-N_Hydrolase"/>
</dbReference>
<comment type="function">
    <text evidence="8">Catalyzes the phospholipid dependent N-acylation of the N-terminal cysteine of apolipoprotein, the last step in lipoprotein maturation.</text>
</comment>
<feature type="transmembrane region" description="Helical" evidence="8">
    <location>
        <begin position="461"/>
        <end position="482"/>
    </location>
</feature>
<keyword evidence="3 8" id="KW-0808">Transferase</keyword>
<gene>
    <name evidence="8 10" type="primary">lnt</name>
    <name evidence="10" type="ORF">ACFOSB_18785</name>
</gene>
<dbReference type="SUPFAM" id="SSF56317">
    <property type="entry name" value="Carbon-nitrogen hydrolase"/>
    <property type="match status" value="1"/>
</dbReference>
<dbReference type="GO" id="GO:0016746">
    <property type="term" value="F:acyltransferase activity"/>
    <property type="evidence" value="ECO:0007669"/>
    <property type="project" value="UniProtKB-KW"/>
</dbReference>
<feature type="transmembrane region" description="Helical" evidence="8">
    <location>
        <begin position="158"/>
        <end position="179"/>
    </location>
</feature>
<dbReference type="EC" id="2.3.1.269" evidence="8"/>
<dbReference type="Gene3D" id="3.60.110.10">
    <property type="entry name" value="Carbon-nitrogen hydrolase"/>
    <property type="match status" value="1"/>
</dbReference>
<comment type="catalytic activity">
    <reaction evidence="8">
        <text>N-terminal S-1,2-diacyl-sn-glyceryl-L-cysteinyl-[lipoprotein] + a glycerophospholipid = N-acyl-S-1,2-diacyl-sn-glyceryl-L-cysteinyl-[lipoprotein] + a 2-acyl-sn-glycero-3-phospholipid + H(+)</text>
        <dbReference type="Rhea" id="RHEA:48228"/>
        <dbReference type="Rhea" id="RHEA-COMP:14681"/>
        <dbReference type="Rhea" id="RHEA-COMP:14684"/>
        <dbReference type="ChEBI" id="CHEBI:15378"/>
        <dbReference type="ChEBI" id="CHEBI:136912"/>
        <dbReference type="ChEBI" id="CHEBI:140656"/>
        <dbReference type="ChEBI" id="CHEBI:140657"/>
        <dbReference type="ChEBI" id="CHEBI:140660"/>
        <dbReference type="EC" id="2.3.1.269"/>
    </reaction>
</comment>
<feature type="transmembrane region" description="Helical" evidence="8">
    <location>
        <begin position="117"/>
        <end position="138"/>
    </location>
</feature>
<feature type="transmembrane region" description="Helical" evidence="8">
    <location>
        <begin position="191"/>
        <end position="207"/>
    </location>
</feature>
<dbReference type="InterPro" id="IPR045378">
    <property type="entry name" value="LNT_N"/>
</dbReference>
<evidence type="ECO:0000256" key="5">
    <source>
        <dbReference type="ARBA" id="ARBA00022989"/>
    </source>
</evidence>
<keyword evidence="7 8" id="KW-0012">Acyltransferase</keyword>
<evidence type="ECO:0000313" key="11">
    <source>
        <dbReference type="Proteomes" id="UP001595803"/>
    </source>
</evidence>
<dbReference type="PROSITE" id="PS50263">
    <property type="entry name" value="CN_HYDROLASE"/>
    <property type="match status" value="1"/>
</dbReference>
<sequence>MAGVPALSVPVTAALLGVLLALCSVPLPWSPLAFLPLAAVLWYAAQGHDARQVSVRLLWSGVGLFTIHLWWLTTFLNKLLGTGTGVLAFALFFLEGAFLAVMAYPIATRLRDPAARVWGLAGGWVILEWLRFLGPLAFPWPTLGSTLLPSPAIQIADLGGVLLGSVLVTVTAASLASFVLSRDPWGRARPVILAAVAWAAALAYGVTRTPGQGPVQPALVLRTAFDSFGRAVGSVSPAEQERLQRAASLNRPEGEIAVWSETAITAPGRPELLAAFPGPGISGVGAGNAKPEFNAVAAIDAQSRATSWSDKSKLVPFGEYFPLYAQLRPLYGIIENALRFDLSGVEASGTPRPLSLGGVLYGAYICYDSVFPAVARSLVQQGARLLVNPSNDGWYDGWGVQQHFAMGRIRAIETRRWLVRSVNKGVAGSVNDLGQPVQTLSAGETLQVLHVRPQLLAGTTLYVRMGDIPALLLALVMIGVAFRMEARARRW</sequence>
<dbReference type="PANTHER" id="PTHR38686:SF1">
    <property type="entry name" value="APOLIPOPROTEIN N-ACYLTRANSFERASE"/>
    <property type="match status" value="1"/>
</dbReference>
<evidence type="ECO:0000259" key="9">
    <source>
        <dbReference type="PROSITE" id="PS50263"/>
    </source>
</evidence>
<accession>A0ABV7ZFE4</accession>
<keyword evidence="2 8" id="KW-1003">Cell membrane</keyword>
<dbReference type="Pfam" id="PF20154">
    <property type="entry name" value="LNT_N"/>
    <property type="match status" value="1"/>
</dbReference>
<feature type="transmembrane region" description="Helical" evidence="8">
    <location>
        <begin position="57"/>
        <end position="73"/>
    </location>
</feature>
<dbReference type="EMBL" id="JBHRZG010000024">
    <property type="protein sequence ID" value="MFC3834910.1"/>
    <property type="molecule type" value="Genomic_DNA"/>
</dbReference>
<organism evidence="10 11">
    <name type="scientific">Deinococcus rufus</name>
    <dbReference type="NCBI Taxonomy" id="2136097"/>
    <lineage>
        <taxon>Bacteria</taxon>
        <taxon>Thermotogati</taxon>
        <taxon>Deinococcota</taxon>
        <taxon>Deinococci</taxon>
        <taxon>Deinococcales</taxon>
        <taxon>Deinococcaceae</taxon>
        <taxon>Deinococcus</taxon>
    </lineage>
</organism>
<protein>
    <recommendedName>
        <fullName evidence="8">Apolipoprotein N-acyltransferase</fullName>
        <shortName evidence="8">ALP N-acyltransferase</shortName>
        <ecNumber evidence="8">2.3.1.269</ecNumber>
    </recommendedName>
</protein>
<comment type="subcellular location">
    <subcellularLocation>
        <location evidence="1 8">Cell membrane</location>
        <topology evidence="1 8">Multi-pass membrane protein</topology>
    </subcellularLocation>
</comment>